<evidence type="ECO:0000313" key="1">
    <source>
        <dbReference type="EMBL" id="PKM91744.1"/>
    </source>
</evidence>
<dbReference type="EMBL" id="PHAI01000001">
    <property type="protein sequence ID" value="PKM91744.1"/>
    <property type="molecule type" value="Genomic_DNA"/>
</dbReference>
<dbReference type="Proteomes" id="UP000233517">
    <property type="component" value="Unassembled WGS sequence"/>
</dbReference>
<evidence type="ECO:0000313" key="2">
    <source>
        <dbReference type="Proteomes" id="UP000233517"/>
    </source>
</evidence>
<proteinExistence type="predicted"/>
<accession>A0A2N2EAH5</accession>
<gene>
    <name evidence="1" type="ORF">CVU82_00875</name>
</gene>
<reference evidence="1 2" key="1">
    <citation type="journal article" date="2017" name="ISME J.">
        <title>Potential for microbial H2 and metal transformations associated with novel bacteria and archaea in deep terrestrial subsurface sediments.</title>
        <authorList>
            <person name="Hernsdorf A.W."/>
            <person name="Amano Y."/>
            <person name="Miyakawa K."/>
            <person name="Ise K."/>
            <person name="Suzuki Y."/>
            <person name="Anantharaman K."/>
            <person name="Probst A."/>
            <person name="Burstein D."/>
            <person name="Thomas B.C."/>
            <person name="Banfield J.F."/>
        </authorList>
    </citation>
    <scope>NUCLEOTIDE SEQUENCE [LARGE SCALE GENOMIC DNA]</scope>
    <source>
        <strain evidence="1">HGW-Falkowbacteria-1</strain>
    </source>
</reference>
<sequence>MKKYKIIISITGENAKDCIAKINEVIKFKLSEVALFLERLSLDDRHKVYNYLRKSGIKNIPFVHLRDDMTKDEIKMLADLYKVKYFSIHENHFNIINNWRGFYKKLYLEMSTDNYVAPNVKVEKIGGFCVDLAHYKKQLVLENKDYEYVYKYKNKSKLFACNHLSGYDFKANVDMHVVKSKKDFLYLSELPDFIFGGLIAMEIDNSIREQLIYRDYALFLLQKRLRIKSN</sequence>
<dbReference type="AlphaFoldDB" id="A0A2N2EAH5"/>
<protein>
    <submittedName>
        <fullName evidence="1">Uncharacterized protein</fullName>
    </submittedName>
</protein>
<organism evidence="1 2">
    <name type="scientific">Candidatus Falkowbacteria bacterium HGW-Falkowbacteria-1</name>
    <dbReference type="NCBI Taxonomy" id="2013768"/>
    <lineage>
        <taxon>Bacteria</taxon>
        <taxon>Candidatus Falkowiibacteriota</taxon>
    </lineage>
</organism>
<name>A0A2N2EAH5_9BACT</name>
<comment type="caution">
    <text evidence="1">The sequence shown here is derived from an EMBL/GenBank/DDBJ whole genome shotgun (WGS) entry which is preliminary data.</text>
</comment>